<evidence type="ECO:0000313" key="2">
    <source>
        <dbReference type="Proteomes" id="UP001596233"/>
    </source>
</evidence>
<gene>
    <name evidence="1" type="ORF">ACFP56_10490</name>
</gene>
<evidence type="ECO:0008006" key="3">
    <source>
        <dbReference type="Google" id="ProtNLM"/>
    </source>
</evidence>
<accession>A0ABW1V2M7</accession>
<proteinExistence type="predicted"/>
<reference evidence="2" key="1">
    <citation type="journal article" date="2019" name="Int. J. Syst. Evol. Microbiol.">
        <title>The Global Catalogue of Microorganisms (GCM) 10K type strain sequencing project: providing services to taxonomists for standard genome sequencing and annotation.</title>
        <authorList>
            <consortium name="The Broad Institute Genomics Platform"/>
            <consortium name="The Broad Institute Genome Sequencing Center for Infectious Disease"/>
            <person name="Wu L."/>
            <person name="Ma J."/>
        </authorList>
    </citation>
    <scope>NUCLEOTIDE SEQUENCE [LARGE SCALE GENOMIC DNA]</scope>
    <source>
        <strain evidence="2">PCU 280</strain>
    </source>
</reference>
<protein>
    <recommendedName>
        <fullName evidence="3">DUF5044 domain-containing protein</fullName>
    </recommendedName>
</protein>
<dbReference type="EMBL" id="JBHSTE010000003">
    <property type="protein sequence ID" value="MFC6333052.1"/>
    <property type="molecule type" value="Genomic_DNA"/>
</dbReference>
<evidence type="ECO:0000313" key="1">
    <source>
        <dbReference type="EMBL" id="MFC6333052.1"/>
    </source>
</evidence>
<name>A0ABW1V2M7_9BACL</name>
<organism evidence="1 2">
    <name type="scientific">Paenibacillus septentrionalis</name>
    <dbReference type="NCBI Taxonomy" id="429342"/>
    <lineage>
        <taxon>Bacteria</taxon>
        <taxon>Bacillati</taxon>
        <taxon>Bacillota</taxon>
        <taxon>Bacilli</taxon>
        <taxon>Bacillales</taxon>
        <taxon>Paenibacillaceae</taxon>
        <taxon>Paenibacillus</taxon>
    </lineage>
</organism>
<comment type="caution">
    <text evidence="1">The sequence shown here is derived from an EMBL/GenBank/DDBJ whole genome shotgun (WGS) entry which is preliminary data.</text>
</comment>
<dbReference type="RefSeq" id="WP_379234108.1">
    <property type="nucleotide sequence ID" value="NZ_JBHSTE010000003.1"/>
</dbReference>
<dbReference type="Proteomes" id="UP001596233">
    <property type="component" value="Unassembled WGS sequence"/>
</dbReference>
<sequence>MKKVLIILLCSVFLIFGLYVWFTGIHAIPGKVKIIQSHETIYGKAVLFEDKDNHTFGVARLERYLAFFYRFGGSSYGHDVKKGMPFEATGYGTSDPPTDSFVIGVKVAADSNIKYIAIGNDMEDVGYDESYELSMAEVQENPEIYQWKSVVGHYAMFVVDEYTQETWTIRGFDESGNLIADKRFAGQPRYLN</sequence>
<keyword evidence="2" id="KW-1185">Reference proteome</keyword>